<feature type="signal peptide" evidence="1">
    <location>
        <begin position="1"/>
        <end position="23"/>
    </location>
</feature>
<reference evidence="2" key="2">
    <citation type="submission" date="2014-03" db="EMBL/GenBank/DDBJ databases">
        <title>The whipworm genome and dual-species transcriptomics of an intimate host-pathogen interaction.</title>
        <authorList>
            <person name="Foth B.J."/>
            <person name="Tsai I.J."/>
            <person name="Reid A.J."/>
            <person name="Bancroft A.J."/>
            <person name="Nichol S."/>
            <person name="Tracey A."/>
            <person name="Holroyd N."/>
            <person name="Cotton J.A."/>
            <person name="Stanley E.J."/>
            <person name="Zarowiecki M."/>
            <person name="Liu J.Z."/>
            <person name="Huckvale T."/>
            <person name="Cooper P.J."/>
            <person name="Grencis R.K."/>
            <person name="Berriman M."/>
        </authorList>
    </citation>
    <scope>NUCLEOTIDE SEQUENCE [LARGE SCALE GENOMIC DNA]</scope>
</reference>
<dbReference type="Proteomes" id="UP000030665">
    <property type="component" value="Unassembled WGS sequence"/>
</dbReference>
<organism evidence="2 3">
    <name type="scientific">Trichuris trichiura</name>
    <name type="common">Whipworm</name>
    <name type="synonym">Trichocephalus trichiurus</name>
    <dbReference type="NCBI Taxonomy" id="36087"/>
    <lineage>
        <taxon>Eukaryota</taxon>
        <taxon>Metazoa</taxon>
        <taxon>Ecdysozoa</taxon>
        <taxon>Nematoda</taxon>
        <taxon>Enoplea</taxon>
        <taxon>Dorylaimia</taxon>
        <taxon>Trichinellida</taxon>
        <taxon>Trichuridae</taxon>
        <taxon>Trichuris</taxon>
    </lineage>
</organism>
<name>A0A077Z7R8_TRITR</name>
<evidence type="ECO:0000256" key="1">
    <source>
        <dbReference type="SAM" id="SignalP"/>
    </source>
</evidence>
<keyword evidence="3" id="KW-1185">Reference proteome</keyword>
<gene>
    <name evidence="2" type="ORF">TTRE_0000452601</name>
</gene>
<proteinExistence type="predicted"/>
<accession>A0A077Z7R8</accession>
<dbReference type="AlphaFoldDB" id="A0A077Z7R8"/>
<feature type="chain" id="PRO_5001728488" description="Secreted protein" evidence="1">
    <location>
        <begin position="24"/>
        <end position="201"/>
    </location>
</feature>
<sequence length="201" mass="22226">MSATGNCMYVAIAFAATIHLCSAEENEFFKLLPFNNAFDSFKRLFNLQPTNTEQQVQTGKPILFFSFEIVHFSRRDALLSSIASFVAMPSNDRSNCSITATKTGFIWGSRLRELISSHDSYDLGKETCEQMAQSQACDQLSAHLAKCDVAGGIASFIGFVQARQRCKKLSNFFTNSDNVRKNVGGLLSNEFVGGLMQKFIG</sequence>
<protein>
    <recommendedName>
        <fullName evidence="4">Secreted protein</fullName>
    </recommendedName>
</protein>
<evidence type="ECO:0008006" key="4">
    <source>
        <dbReference type="Google" id="ProtNLM"/>
    </source>
</evidence>
<keyword evidence="1" id="KW-0732">Signal</keyword>
<evidence type="ECO:0000313" key="2">
    <source>
        <dbReference type="EMBL" id="CDW56251.1"/>
    </source>
</evidence>
<evidence type="ECO:0000313" key="3">
    <source>
        <dbReference type="Proteomes" id="UP000030665"/>
    </source>
</evidence>
<dbReference type="EMBL" id="HG806021">
    <property type="protein sequence ID" value="CDW56251.1"/>
    <property type="molecule type" value="Genomic_DNA"/>
</dbReference>
<reference evidence="2" key="1">
    <citation type="submission" date="2014-01" db="EMBL/GenBank/DDBJ databases">
        <authorList>
            <person name="Aslett M."/>
        </authorList>
    </citation>
    <scope>NUCLEOTIDE SEQUENCE</scope>
</reference>